<sequence>MLQISAFIKDKIIIYKAIHMQIQNILKICIIILNIISCTTIKPTQKYKTSFKIIKSHAQYISIDNIEATDEYIHIEYTNTSDEIVKINWQYTNLNSKNIVTTKNDTQLINNLRIYKNKYKELLIGPGTSQTFKIYLMNKPKQNTKTPTNRSEVQKHSLNKIKYPAILKLSITKINIKPQQTIDILISRIPKT</sequence>
<evidence type="ECO:0000313" key="1">
    <source>
        <dbReference type="EMBL" id="AHH08813.1"/>
    </source>
</evidence>
<dbReference type="HOGENOM" id="CLU_1674531_0_0_12"/>
<dbReference type="RefSeq" id="WP_233275064.1">
    <property type="nucleotide sequence ID" value="NZ_CP005829.1"/>
</dbReference>
<dbReference type="EMBL" id="CP005829">
    <property type="protein sequence ID" value="AHH08813.1"/>
    <property type="molecule type" value="Genomic_DNA"/>
</dbReference>
<proteinExistence type="predicted"/>
<evidence type="ECO:0000313" key="2">
    <source>
        <dbReference type="Proteomes" id="UP000019262"/>
    </source>
</evidence>
<accession>W5SQ88</accession>
<gene>
    <name evidence="1" type="ORF">BAN_0900017</name>
</gene>
<dbReference type="PATRIC" id="fig|1313293.3.peg.861"/>
<name>W5SQ88_BORAN</name>
<dbReference type="Proteomes" id="UP000019262">
    <property type="component" value="Chromosome"/>
</dbReference>
<dbReference type="AlphaFoldDB" id="W5SQ88"/>
<organism evidence="1 2">
    <name type="scientific">Borrelia anserina BA2</name>
    <dbReference type="NCBI Taxonomy" id="1313293"/>
    <lineage>
        <taxon>Bacteria</taxon>
        <taxon>Pseudomonadati</taxon>
        <taxon>Spirochaetota</taxon>
        <taxon>Spirochaetia</taxon>
        <taxon>Spirochaetales</taxon>
        <taxon>Borreliaceae</taxon>
        <taxon>Borrelia</taxon>
    </lineage>
</organism>
<reference evidence="1 2" key="1">
    <citation type="submission" date="2013-04" db="EMBL/GenBank/DDBJ databases">
        <title>Comparative Genomics of Relapsing Fever Spirochetes.</title>
        <authorList>
            <person name="Schwan T.G."/>
            <person name="Raffel S.J."/>
            <person name="Porcella S.F."/>
            <person name="Martens C.A."/>
            <person name="Bruno D.P."/>
            <person name="Rickefs S.M."/>
            <person name="Barbian K.B."/>
        </authorList>
    </citation>
    <scope>NUCLEOTIDE SEQUENCE [LARGE SCALE GENOMIC DNA]</scope>
    <source>
        <strain evidence="1 2">BA2</strain>
    </source>
</reference>
<protein>
    <submittedName>
        <fullName evidence="1">Transposase</fullName>
    </submittedName>
</protein>